<evidence type="ECO:0000256" key="1">
    <source>
        <dbReference type="ARBA" id="ARBA00022801"/>
    </source>
</evidence>
<dbReference type="InterPro" id="IPR017853">
    <property type="entry name" value="GH"/>
</dbReference>
<keyword evidence="2" id="KW-0326">Glycosidase</keyword>
<dbReference type="InterPro" id="IPR006047">
    <property type="entry name" value="GH13_cat_dom"/>
</dbReference>
<keyword evidence="5" id="KW-1185">Reference proteome</keyword>
<dbReference type="SUPFAM" id="SSF51445">
    <property type="entry name" value="(Trans)glycosidases"/>
    <property type="match status" value="1"/>
</dbReference>
<name>A0AA37XBH2_9MICO</name>
<feature type="domain" description="Glycosyl hydrolase family 13 catalytic" evidence="3">
    <location>
        <begin position="23"/>
        <end position="357"/>
    </location>
</feature>
<evidence type="ECO:0000259" key="3">
    <source>
        <dbReference type="SMART" id="SM00642"/>
    </source>
</evidence>
<dbReference type="Proteomes" id="UP001157160">
    <property type="component" value="Unassembled WGS sequence"/>
</dbReference>
<dbReference type="GO" id="GO:0005975">
    <property type="term" value="P:carbohydrate metabolic process"/>
    <property type="evidence" value="ECO:0007669"/>
    <property type="project" value="InterPro"/>
</dbReference>
<comment type="caution">
    <text evidence="4">The sequence shown here is derived from an EMBL/GenBank/DDBJ whole genome shotgun (WGS) entry which is preliminary data.</text>
</comment>
<evidence type="ECO:0000256" key="2">
    <source>
        <dbReference type="ARBA" id="ARBA00023295"/>
    </source>
</evidence>
<dbReference type="PANTHER" id="PTHR10357:SF210">
    <property type="entry name" value="MALTODEXTRIN GLUCOSIDASE"/>
    <property type="match status" value="1"/>
</dbReference>
<dbReference type="SMART" id="SM00642">
    <property type="entry name" value="Aamy"/>
    <property type="match status" value="1"/>
</dbReference>
<evidence type="ECO:0000313" key="5">
    <source>
        <dbReference type="Proteomes" id="UP001157160"/>
    </source>
</evidence>
<dbReference type="Pfam" id="PF00128">
    <property type="entry name" value="Alpha-amylase"/>
    <property type="match status" value="2"/>
</dbReference>
<organism evidence="4 5">
    <name type="scientific">Arenivirga flava</name>
    <dbReference type="NCBI Taxonomy" id="1930060"/>
    <lineage>
        <taxon>Bacteria</taxon>
        <taxon>Bacillati</taxon>
        <taxon>Actinomycetota</taxon>
        <taxon>Actinomycetes</taxon>
        <taxon>Micrococcales</taxon>
        <taxon>Microbacteriaceae</taxon>
        <taxon>Arenivirga</taxon>
    </lineage>
</organism>
<dbReference type="AlphaFoldDB" id="A0AA37XBH2"/>
<keyword evidence="1" id="KW-0378">Hydrolase</keyword>
<dbReference type="RefSeq" id="WP_284232041.1">
    <property type="nucleotide sequence ID" value="NZ_BSUL01000001.1"/>
</dbReference>
<reference evidence="4 5" key="1">
    <citation type="journal article" date="2014" name="Int. J. Syst. Evol. Microbiol.">
        <title>Complete genome sequence of Corynebacterium casei LMG S-19264T (=DSM 44701T), isolated from a smear-ripened cheese.</title>
        <authorList>
            <consortium name="US DOE Joint Genome Institute (JGI-PGF)"/>
            <person name="Walter F."/>
            <person name="Albersmeier A."/>
            <person name="Kalinowski J."/>
            <person name="Ruckert C."/>
        </authorList>
    </citation>
    <scope>NUCLEOTIDE SEQUENCE [LARGE SCALE GENOMIC DNA]</scope>
    <source>
        <strain evidence="4 5">NBRC 112289</strain>
    </source>
</reference>
<sequence length="431" mass="47548">MTSSPALPPSAEPEWVAHAIWWRAYPLGFVGAVPEPEHGPVRAEEHRLRRLVPWLDHVIELGASGIALGPIFASSTHGYDTTDHRRIDPRLGDEADFDELIREAHARGLRVQLDGVFNHVGRAHPLVAEGSALLRRGEDGRPVPFEGHDALLELDHDHPATRELVVDVMRHWLDRGADAWRLDAAYRVPSAFWAAVLAEVRSTHPDAWFEAELIHGDYAAFVRESTVDTVTQYELWKAIRSSIEERNLWELTWTLGRHDALLAEFAPATFVGNHDVTRIASAITDPRHRAHATVLLAMLGGTPTVYAGDEWGFQAVKEERAGGDDAIRPEFPSGGPADLVGADGTVLRLHQELLSLRRRHPWLHRATTGEPRALANEHLEIDLAADGQRLTVVLNLQDEAVPRPQGELLAADDATRGARDGVAGHGWAVVG</sequence>
<accession>A0AA37XBH2</accession>
<dbReference type="GO" id="GO:0016798">
    <property type="term" value="F:hydrolase activity, acting on glycosyl bonds"/>
    <property type="evidence" value="ECO:0007669"/>
    <property type="project" value="UniProtKB-KW"/>
</dbReference>
<gene>
    <name evidence="4" type="ORF">GCM10025874_19190</name>
</gene>
<dbReference type="EMBL" id="BSUL01000001">
    <property type="protein sequence ID" value="GMA28666.1"/>
    <property type="molecule type" value="Genomic_DNA"/>
</dbReference>
<dbReference type="PANTHER" id="PTHR10357">
    <property type="entry name" value="ALPHA-AMYLASE FAMILY MEMBER"/>
    <property type="match status" value="1"/>
</dbReference>
<evidence type="ECO:0000313" key="4">
    <source>
        <dbReference type="EMBL" id="GMA28666.1"/>
    </source>
</evidence>
<proteinExistence type="predicted"/>
<protein>
    <submittedName>
        <fullName evidence="4">Alpha-amylase</fullName>
    </submittedName>
</protein>
<dbReference type="Gene3D" id="3.20.20.80">
    <property type="entry name" value="Glycosidases"/>
    <property type="match status" value="1"/>
</dbReference>